<name>A9NN22_PICSI</name>
<reference evidence="1" key="1">
    <citation type="journal article" date="2008" name="BMC Genomics">
        <title>A conifer genomics resource of 200,000 spruce (Picea spp.) ESTs and 6,464 high-quality, sequence-finished full-length cDNAs for Sitka spruce (Picea sitchensis).</title>
        <authorList>
            <person name="Ralph S.G."/>
            <person name="Chun H.J."/>
            <person name="Kolosova N."/>
            <person name="Cooper D."/>
            <person name="Oddy C."/>
            <person name="Ritland C.E."/>
            <person name="Kirkpatrick R."/>
            <person name="Moore R."/>
            <person name="Barber S."/>
            <person name="Holt R.A."/>
            <person name="Jones S.J."/>
            <person name="Marra M.A."/>
            <person name="Douglas C.J."/>
            <person name="Ritland K."/>
            <person name="Bohlmann J."/>
        </authorList>
    </citation>
    <scope>NUCLEOTIDE SEQUENCE</scope>
    <source>
        <tissue evidence="1">Green portion of the leader tissue</tissue>
    </source>
</reference>
<dbReference type="AlphaFoldDB" id="A9NN22"/>
<proteinExistence type="evidence at transcript level"/>
<sequence length="77" mass="8338">MAIPKMVAAGKGQWMEIAPSQKECVGKRWSSGKKLLTIAEERSLSNCELMDGLQLAFLAVSDFQAKGDDGRFASAEC</sequence>
<dbReference type="EMBL" id="EF082679">
    <property type="protein sequence ID" value="ABK22033.1"/>
    <property type="molecule type" value="mRNA"/>
</dbReference>
<organism evidence="1">
    <name type="scientific">Picea sitchensis</name>
    <name type="common">Sitka spruce</name>
    <name type="synonym">Pinus sitchensis</name>
    <dbReference type="NCBI Taxonomy" id="3332"/>
    <lineage>
        <taxon>Eukaryota</taxon>
        <taxon>Viridiplantae</taxon>
        <taxon>Streptophyta</taxon>
        <taxon>Embryophyta</taxon>
        <taxon>Tracheophyta</taxon>
        <taxon>Spermatophyta</taxon>
        <taxon>Pinopsida</taxon>
        <taxon>Pinidae</taxon>
        <taxon>Conifers I</taxon>
        <taxon>Pinales</taxon>
        <taxon>Pinaceae</taxon>
        <taxon>Picea</taxon>
    </lineage>
</organism>
<accession>A9NN22</accession>
<protein>
    <submittedName>
        <fullName evidence="1">Uncharacterized protein</fullName>
    </submittedName>
</protein>
<evidence type="ECO:0000313" key="1">
    <source>
        <dbReference type="EMBL" id="ABK22033.1"/>
    </source>
</evidence>